<feature type="region of interest" description="Disordered" evidence="5">
    <location>
        <begin position="422"/>
        <end position="523"/>
    </location>
</feature>
<keyword evidence="3" id="KW-0862">Zinc</keyword>
<keyword evidence="1" id="KW-0479">Metal-binding</keyword>
<dbReference type="Proteomes" id="UP001408356">
    <property type="component" value="Unassembled WGS sequence"/>
</dbReference>
<evidence type="ECO:0000313" key="8">
    <source>
        <dbReference type="Proteomes" id="UP001408356"/>
    </source>
</evidence>
<dbReference type="InterPro" id="IPR011011">
    <property type="entry name" value="Znf_FYVE_PHD"/>
</dbReference>
<feature type="domain" description="PHD-type" evidence="6">
    <location>
        <begin position="785"/>
        <end position="833"/>
    </location>
</feature>
<dbReference type="Gene3D" id="3.30.40.10">
    <property type="entry name" value="Zinc/RING finger domain, C3HC4 (zinc finger)"/>
    <property type="match status" value="2"/>
</dbReference>
<feature type="region of interest" description="Disordered" evidence="5">
    <location>
        <begin position="604"/>
        <end position="629"/>
    </location>
</feature>
<feature type="region of interest" description="Disordered" evidence="5">
    <location>
        <begin position="72"/>
        <end position="92"/>
    </location>
</feature>
<reference evidence="7 8" key="1">
    <citation type="journal article" date="2024" name="J. Plant Pathol.">
        <title>Sequence and assembly of the genome of Seiridium unicorne, isolate CBS 538.82, causal agent of cypress canker disease.</title>
        <authorList>
            <person name="Scali E."/>
            <person name="Rocca G.D."/>
            <person name="Danti R."/>
            <person name="Garbelotto M."/>
            <person name="Barberini S."/>
            <person name="Baroncelli R."/>
            <person name="Emiliani G."/>
        </authorList>
    </citation>
    <scope>NUCLEOTIDE SEQUENCE [LARGE SCALE GENOMIC DNA]</scope>
    <source>
        <strain evidence="7 8">BM-138-508</strain>
    </source>
</reference>
<evidence type="ECO:0000256" key="5">
    <source>
        <dbReference type="SAM" id="MobiDB-lite"/>
    </source>
</evidence>
<comment type="caution">
    <text evidence="7">The sequence shown here is derived from an EMBL/GenBank/DDBJ whole genome shotgun (WGS) entry which is preliminary data.</text>
</comment>
<protein>
    <recommendedName>
        <fullName evidence="6">PHD-type domain-containing protein</fullName>
    </recommendedName>
</protein>
<dbReference type="SMART" id="SM00249">
    <property type="entry name" value="PHD"/>
    <property type="match status" value="2"/>
</dbReference>
<feature type="compositionally biased region" description="Low complexity" evidence="5">
    <location>
        <begin position="722"/>
        <end position="734"/>
    </location>
</feature>
<gene>
    <name evidence="7" type="ORF">SUNI508_09747</name>
</gene>
<dbReference type="InterPro" id="IPR013083">
    <property type="entry name" value="Znf_RING/FYVE/PHD"/>
</dbReference>
<evidence type="ECO:0000259" key="6">
    <source>
        <dbReference type="PROSITE" id="PS50016"/>
    </source>
</evidence>
<dbReference type="CDD" id="cd15535">
    <property type="entry name" value="PHD1_Rco1"/>
    <property type="match status" value="1"/>
</dbReference>
<dbReference type="PANTHER" id="PTHR47636:SF1">
    <property type="entry name" value="TRANSCRIPTIONAL REGULATORY PROTEIN RCO1"/>
    <property type="match status" value="1"/>
</dbReference>
<dbReference type="InterPro" id="IPR019787">
    <property type="entry name" value="Znf_PHD-finger"/>
</dbReference>
<feature type="compositionally biased region" description="Low complexity" evidence="5">
    <location>
        <begin position="507"/>
        <end position="523"/>
    </location>
</feature>
<organism evidence="7 8">
    <name type="scientific">Seiridium unicorne</name>
    <dbReference type="NCBI Taxonomy" id="138068"/>
    <lineage>
        <taxon>Eukaryota</taxon>
        <taxon>Fungi</taxon>
        <taxon>Dikarya</taxon>
        <taxon>Ascomycota</taxon>
        <taxon>Pezizomycotina</taxon>
        <taxon>Sordariomycetes</taxon>
        <taxon>Xylariomycetidae</taxon>
        <taxon>Amphisphaeriales</taxon>
        <taxon>Sporocadaceae</taxon>
        <taxon>Seiridium</taxon>
    </lineage>
</organism>
<accession>A0ABR2UNF2</accession>
<dbReference type="Pfam" id="PF00628">
    <property type="entry name" value="PHD"/>
    <property type="match status" value="1"/>
</dbReference>
<keyword evidence="2 4" id="KW-0863">Zinc-finger</keyword>
<evidence type="ECO:0000313" key="7">
    <source>
        <dbReference type="EMBL" id="KAK9416167.1"/>
    </source>
</evidence>
<feature type="region of interest" description="Disordered" evidence="5">
    <location>
        <begin position="661"/>
        <end position="782"/>
    </location>
</feature>
<feature type="region of interest" description="Disordered" evidence="5">
    <location>
        <begin position="539"/>
        <end position="574"/>
    </location>
</feature>
<keyword evidence="8" id="KW-1185">Reference proteome</keyword>
<sequence length="1172" mass="127078">MMPSTSKSARSRFSSPLHLSSSPSSHNKGATTDGQRKFLQRWLEPPVQNKASFQEAGLVRTGVVENMVPLGTLPRQAKKHTPVGGEATPAPGPAVKKIVLKKSTAASAAPVEEGTQQPVATIESPGRQSSSPTRPVFPINGLDDEDDDDYMPVPKKSAKGRRSSAGPGANAGSRRGSATRPVRVGRRSTAAVRKSSSPSPFTQPSTTETGLHSSVSTQPAPPSQSERSSFQTPQPHQAVREPEPVAESEPDPIAMPTFKAPVSVQREPENKELVDKIVEVAVEEALRYFRYPTAYALRNLYDENHANPHFVSMFEDVFHQRADIDALTEFNRLITARKRDGKLEDKGFHYWVPPPTNTQHFTPQKPRPAPYTALLTMDITPAKNKRQSVDYDQHVHKKLKLEDQQNVTMYTVPPMVPAAAPATVATTSTTPTPTPAPAAASEPVEAADPADVRSSAAVAVNGANGTTNGTHGGSAISGINGLKVHKSPQKSPHKSPGKGRRRRRSRSVSSDSSLSSVPDDALANFDDFMDQVDEELGVSRPSTAEPNDAPTPASSSQPISARQKRPASKKKIQCPELDLSPDIATTHHPSPSQDLDMPAAIAVHGASHQHTTKKSSGPNKSTVRSVEPDDPRHLIDKKVIARQGTQLLTKETVAASFSRKPLASDPFEDGLPRLAPLEQPRAVRTPAPPLTLRAARAAKRHHENADEAISPTTAARADHEPPSSARSSRAATPSNVRSTKKQRIGLRVKTSPMKKKGTSAGIPRGSGERPSPVFNGPPHEKDENDDSCFTCGGSGELVCCDGCSYSFHFLCIDPPMDETLMPDEWYCNECMHKFFPEKFTGHRGAFGTLLDALDKRNPRAFRLPLDIRECFEGVKTGPDGEYEETTSTKPKPNKKGYEEAFDFFRVRNTDGNAVLCHQCHQGVTASRPIIPCSICGLNWHLDCLDPPLAVPPVLRNWRCPCHVEDAFMANLAPAHKYRKIKNAPVIEQAYSRGMRNNGWIEIEEDDDDDQLEGTWAATRRDFGRVYRLPERGIKLDFLSRVHENRAKERALGAQSRSSNPALSLASRTIEEQQAALNISQLAGSGNGVSQLVSALIANAPPAAVSLMASGDATHFGSGNITQLDANSISAMLAQVEQMKTTLTKLLDSKAVAAAQEIIPQSSQGDDTTMRMD</sequence>
<dbReference type="PROSITE" id="PS01359">
    <property type="entry name" value="ZF_PHD_1"/>
    <property type="match status" value="1"/>
</dbReference>
<proteinExistence type="predicted"/>
<feature type="region of interest" description="Disordered" evidence="5">
    <location>
        <begin position="1"/>
        <end position="43"/>
    </location>
</feature>
<evidence type="ECO:0000256" key="4">
    <source>
        <dbReference type="PROSITE-ProRule" id="PRU00146"/>
    </source>
</evidence>
<feature type="compositionally biased region" description="Basic residues" evidence="5">
    <location>
        <begin position="562"/>
        <end position="572"/>
    </location>
</feature>
<evidence type="ECO:0000256" key="3">
    <source>
        <dbReference type="ARBA" id="ARBA00022833"/>
    </source>
</evidence>
<feature type="region of interest" description="Disordered" evidence="5">
    <location>
        <begin position="104"/>
        <end position="256"/>
    </location>
</feature>
<feature type="compositionally biased region" description="Low complexity" evidence="5">
    <location>
        <begin position="195"/>
        <end position="207"/>
    </location>
</feature>
<feature type="compositionally biased region" description="Polar residues" evidence="5">
    <location>
        <begin position="614"/>
        <end position="624"/>
    </location>
</feature>
<dbReference type="InterPro" id="IPR019786">
    <property type="entry name" value="Zinc_finger_PHD-type_CS"/>
</dbReference>
<feature type="compositionally biased region" description="Low complexity" evidence="5">
    <location>
        <begin position="1"/>
        <end position="26"/>
    </location>
</feature>
<dbReference type="InterPro" id="IPR052819">
    <property type="entry name" value="Chromatin_regulatory_protein"/>
</dbReference>
<dbReference type="PROSITE" id="PS50016">
    <property type="entry name" value="ZF_PHD_2"/>
    <property type="match status" value="1"/>
</dbReference>
<dbReference type="CDD" id="cd15534">
    <property type="entry name" value="PHD2_PHF12_Rco1"/>
    <property type="match status" value="1"/>
</dbReference>
<dbReference type="PANTHER" id="PTHR47636">
    <property type="entry name" value="TRANSCRIPTIONAL REGULATORY PROTEIN RCO1"/>
    <property type="match status" value="1"/>
</dbReference>
<evidence type="ECO:0000256" key="2">
    <source>
        <dbReference type="ARBA" id="ARBA00022771"/>
    </source>
</evidence>
<evidence type="ECO:0000256" key="1">
    <source>
        <dbReference type="ARBA" id="ARBA00022723"/>
    </source>
</evidence>
<feature type="compositionally biased region" description="Basic residues" evidence="5">
    <location>
        <begin position="738"/>
        <end position="757"/>
    </location>
</feature>
<feature type="compositionally biased region" description="Basic residues" evidence="5">
    <location>
        <begin position="483"/>
        <end position="506"/>
    </location>
</feature>
<dbReference type="SUPFAM" id="SSF57903">
    <property type="entry name" value="FYVE/PHD zinc finger"/>
    <property type="match status" value="2"/>
</dbReference>
<dbReference type="InterPro" id="IPR001965">
    <property type="entry name" value="Znf_PHD"/>
</dbReference>
<feature type="compositionally biased region" description="Polar residues" evidence="5">
    <location>
        <begin position="208"/>
        <end position="235"/>
    </location>
</feature>
<name>A0ABR2UNF2_9PEZI</name>
<dbReference type="EMBL" id="JARVKF010000408">
    <property type="protein sequence ID" value="KAK9416167.1"/>
    <property type="molecule type" value="Genomic_DNA"/>
</dbReference>
<feature type="compositionally biased region" description="Low complexity" evidence="5">
    <location>
        <begin position="422"/>
        <end position="469"/>
    </location>
</feature>